<dbReference type="EMBL" id="WUBJ01000006">
    <property type="protein sequence ID" value="MWV56475.1"/>
    <property type="molecule type" value="Genomic_DNA"/>
</dbReference>
<dbReference type="AlphaFoldDB" id="A0A6I4RQU3"/>
<dbReference type="PANTHER" id="PTHR38041:SF1">
    <property type="entry name" value="CHORISMATE MUTASE"/>
    <property type="match status" value="1"/>
</dbReference>
<dbReference type="PROSITE" id="PS51168">
    <property type="entry name" value="CHORISMATE_MUT_2"/>
    <property type="match status" value="1"/>
</dbReference>
<dbReference type="InterPro" id="IPR002701">
    <property type="entry name" value="CM_II_prokaryot"/>
</dbReference>
<organism evidence="4 6">
    <name type="scientific">Streptococcus zhangguiae</name>
    <dbReference type="NCBI Taxonomy" id="2664091"/>
    <lineage>
        <taxon>Bacteria</taxon>
        <taxon>Bacillati</taxon>
        <taxon>Bacillota</taxon>
        <taxon>Bacilli</taxon>
        <taxon>Lactobacillales</taxon>
        <taxon>Streptococcaceae</taxon>
        <taxon>Streptococcus</taxon>
    </lineage>
</organism>
<accession>A0A6I4RQU3</accession>
<dbReference type="EC" id="5.4.99.5" evidence="4"/>
<sequence length="89" mass="10571">MLSKQREKIDQIDKELVRLFEERMQTALEVVAIKKEHGLPVLDSNREAQVIEKVCSYLNDETLRQPLTELYTEMMRLSRAHQQKQLDDE</sequence>
<evidence type="ECO:0000256" key="1">
    <source>
        <dbReference type="ARBA" id="ARBA00023235"/>
    </source>
</evidence>
<dbReference type="GO" id="GO:0004106">
    <property type="term" value="F:chorismate mutase activity"/>
    <property type="evidence" value="ECO:0007669"/>
    <property type="project" value="UniProtKB-EC"/>
</dbReference>
<proteinExistence type="predicted"/>
<dbReference type="GO" id="GO:0009697">
    <property type="term" value="P:salicylic acid biosynthetic process"/>
    <property type="evidence" value="ECO:0007669"/>
    <property type="project" value="TreeGrafter"/>
</dbReference>
<dbReference type="SMART" id="SM00830">
    <property type="entry name" value="CM_2"/>
    <property type="match status" value="1"/>
</dbReference>
<protein>
    <submittedName>
        <fullName evidence="4">Chorismate mutase</fullName>
        <ecNumber evidence="4">5.4.99.5</ecNumber>
    </submittedName>
</protein>
<name>A0A6I4RQU3_9STRE</name>
<gene>
    <name evidence="3" type="ORF">GGG87_05725</name>
    <name evidence="4" type="ORF">GGH11_05760</name>
</gene>
<evidence type="ECO:0000313" key="3">
    <source>
        <dbReference type="EMBL" id="MTB64488.1"/>
    </source>
</evidence>
<evidence type="ECO:0000313" key="4">
    <source>
        <dbReference type="EMBL" id="MWV56475.1"/>
    </source>
</evidence>
<dbReference type="NCBIfam" id="TIGR01805">
    <property type="entry name" value="CM_mono_grmpos"/>
    <property type="match status" value="1"/>
</dbReference>
<dbReference type="Proteomes" id="UP000435060">
    <property type="component" value="Unassembled WGS sequence"/>
</dbReference>
<dbReference type="PANTHER" id="PTHR38041">
    <property type="entry name" value="CHORISMATE MUTASE"/>
    <property type="match status" value="1"/>
</dbReference>
<evidence type="ECO:0000259" key="2">
    <source>
        <dbReference type="PROSITE" id="PS51168"/>
    </source>
</evidence>
<dbReference type="Proteomes" id="UP000435423">
    <property type="component" value="Unassembled WGS sequence"/>
</dbReference>
<dbReference type="SUPFAM" id="SSF48600">
    <property type="entry name" value="Chorismate mutase II"/>
    <property type="match status" value="1"/>
</dbReference>
<dbReference type="InterPro" id="IPR011279">
    <property type="entry name" value="Chorismate_mutase_GmP"/>
</dbReference>
<dbReference type="EMBL" id="WLCG01000007">
    <property type="protein sequence ID" value="MTB64488.1"/>
    <property type="molecule type" value="Genomic_DNA"/>
</dbReference>
<dbReference type="Gene3D" id="1.20.59.10">
    <property type="entry name" value="Chorismate mutase"/>
    <property type="match status" value="1"/>
</dbReference>
<dbReference type="Pfam" id="PF01817">
    <property type="entry name" value="CM_2"/>
    <property type="match status" value="1"/>
</dbReference>
<keyword evidence="1 4" id="KW-0413">Isomerase</keyword>
<comment type="caution">
    <text evidence="4">The sequence shown here is derived from an EMBL/GenBank/DDBJ whole genome shotgun (WGS) entry which is preliminary data.</text>
</comment>
<evidence type="ECO:0000313" key="5">
    <source>
        <dbReference type="Proteomes" id="UP000435060"/>
    </source>
</evidence>
<dbReference type="InterPro" id="IPR051331">
    <property type="entry name" value="Chorismate_mutase-related"/>
</dbReference>
<evidence type="ECO:0000313" key="6">
    <source>
        <dbReference type="Proteomes" id="UP000435423"/>
    </source>
</evidence>
<dbReference type="GO" id="GO:0046417">
    <property type="term" value="P:chorismate metabolic process"/>
    <property type="evidence" value="ECO:0007669"/>
    <property type="project" value="InterPro"/>
</dbReference>
<dbReference type="RefSeq" id="WP_154608482.1">
    <property type="nucleotide sequence ID" value="NZ_CP072115.1"/>
</dbReference>
<dbReference type="InterPro" id="IPR036979">
    <property type="entry name" value="CM_dom_sf"/>
</dbReference>
<dbReference type="InterPro" id="IPR036263">
    <property type="entry name" value="Chorismate_II_sf"/>
</dbReference>
<reference evidence="3 5" key="2">
    <citation type="submission" date="2019-11" db="EMBL/GenBank/DDBJ databases">
        <title>Streptococcis sp. isolated from the respiratory tract of Marmot.</title>
        <authorList>
            <person name="Zhang G."/>
        </authorList>
    </citation>
    <scope>NUCLEOTIDE SEQUENCE [LARGE SCALE GENOMIC DNA]</scope>
    <source>
        <strain evidence="3">Zg-86</strain>
        <strain evidence="5">zg-86</strain>
    </source>
</reference>
<feature type="domain" description="Chorismate mutase" evidence="2">
    <location>
        <begin position="1"/>
        <end position="86"/>
    </location>
</feature>
<keyword evidence="5" id="KW-1185">Reference proteome</keyword>
<reference evidence="4 6" key="1">
    <citation type="submission" date="2019-10" db="EMBL/GenBank/DDBJ databases">
        <title>Streptococcis sp, isolated from the respiratory tract of Marmot.</title>
        <authorList>
            <person name="Zhang G."/>
        </authorList>
    </citation>
    <scope>NUCLEOTIDE SEQUENCE [LARGE SCALE GENOMIC DNA]</scope>
    <source>
        <strain evidence="4">Zg-70</strain>
        <strain evidence="6">zg-70</strain>
    </source>
</reference>